<evidence type="ECO:0000313" key="9">
    <source>
        <dbReference type="Proteomes" id="UP000503462"/>
    </source>
</evidence>
<dbReference type="GO" id="GO:0006511">
    <property type="term" value="P:ubiquitin-dependent protein catabolic process"/>
    <property type="evidence" value="ECO:0007669"/>
    <property type="project" value="TreeGrafter"/>
</dbReference>
<dbReference type="Gene3D" id="3.30.2160.10">
    <property type="entry name" value="Hect, E3 ligase catalytic domain"/>
    <property type="match status" value="1"/>
</dbReference>
<evidence type="ECO:0000256" key="5">
    <source>
        <dbReference type="PROSITE-ProRule" id="PRU00104"/>
    </source>
</evidence>
<dbReference type="AlphaFoldDB" id="A0A6H0XX20"/>
<dbReference type="Gene3D" id="3.30.2410.10">
    <property type="entry name" value="Hect, E3 ligase catalytic domain"/>
    <property type="match status" value="1"/>
</dbReference>
<protein>
    <recommendedName>
        <fullName evidence="2">HECT-type E3 ubiquitin transferase</fullName>
        <ecNumber evidence="2">2.3.2.26</ecNumber>
    </recommendedName>
</protein>
<dbReference type="InterPro" id="IPR035983">
    <property type="entry name" value="Hect_E3_ubiquitin_ligase"/>
</dbReference>
<dbReference type="Gene3D" id="3.90.1750.10">
    <property type="entry name" value="Hect, E3 ligase catalytic domains"/>
    <property type="match status" value="1"/>
</dbReference>
<feature type="compositionally biased region" description="Acidic residues" evidence="6">
    <location>
        <begin position="595"/>
        <end position="610"/>
    </location>
</feature>
<dbReference type="SMART" id="SM00119">
    <property type="entry name" value="HECTc"/>
    <property type="match status" value="1"/>
</dbReference>
<accession>A0A6H0XX20</accession>
<evidence type="ECO:0000256" key="6">
    <source>
        <dbReference type="SAM" id="MobiDB-lite"/>
    </source>
</evidence>
<keyword evidence="9" id="KW-1185">Reference proteome</keyword>
<dbReference type="CDD" id="cd00078">
    <property type="entry name" value="HECTc"/>
    <property type="match status" value="1"/>
</dbReference>
<reference evidence="8 9" key="1">
    <citation type="journal article" date="2016" name="Sci. Rep.">
        <title>Peltaster fructicola genome reveals evolution from an invasive phytopathogen to an ectophytic parasite.</title>
        <authorList>
            <person name="Xu C."/>
            <person name="Chen H."/>
            <person name="Gleason M.L."/>
            <person name="Xu J.R."/>
            <person name="Liu H."/>
            <person name="Zhang R."/>
            <person name="Sun G."/>
        </authorList>
    </citation>
    <scope>NUCLEOTIDE SEQUENCE [LARGE SCALE GENOMIC DNA]</scope>
    <source>
        <strain evidence="8 9">LNHT1506</strain>
    </source>
</reference>
<evidence type="ECO:0000259" key="7">
    <source>
        <dbReference type="PROSITE" id="PS50237"/>
    </source>
</evidence>
<dbReference type="SUPFAM" id="SSF56204">
    <property type="entry name" value="Hect, E3 ligase catalytic domain"/>
    <property type="match status" value="1"/>
</dbReference>
<feature type="region of interest" description="Disordered" evidence="6">
    <location>
        <begin position="1"/>
        <end position="59"/>
    </location>
</feature>
<feature type="region of interest" description="Disordered" evidence="6">
    <location>
        <begin position="593"/>
        <end position="621"/>
    </location>
</feature>
<keyword evidence="4 5" id="KW-0833">Ubl conjugation pathway</keyword>
<sequence>MYQTFTGTSRRPRQVNLSGRSGNPFAAAGLGGPKSAIDSAKEDRLRRQQERDRVQASKHIQRAWRGHSSRRKTFSLWRSVWDDTEKAASEGGSYESPGTSLSQLDRLLLFFSPSKDAQDAQRLRWYGMRQANTADKFPCDGEEWSRAYSRLVRACLKALRVDNSSEGPSETDETLRILAFAARRAKSMDKVSAMDYYTVLTSLGRGPPNALQHALLAPLGTTQAYAGLAILLAQPLQPALLDLLKDHVEPRMLASALGETISSAKTAKSRLWLLGNVIYLCGTSSVDVMHLIAQLLGALADDVEFEAVPMTMDNVPFDREVLSKITTGFPLNTYLADQLASLVNQESIRNLLVRDVAATSARLYANLALTLLRCYPRRADDIRMWLYLGPTSSSDVPATQYFWRAMKQSAVFASVLGEPRSVLSTVRSSATQKDDWIVILIFLELYTFLVKIMDDDQFLGRGVGKQSAIPATDLSDLVLFLKHLGFTLCFDAAELSEGAPILTRDTGSLSSHFSPSSKPPPRFTESKSLTIAGLTGVDAEYLKGLTTGLLRAIYDRDSRRRFLDKDIWLMTSRFDMSKFISLVVEEEEKRRLAFDEDEDDQEIRSEEDEPTNGRESGTYRAQVSKARAQQKLYERRRLESVAPRLEILQNLPFFIPFHTRVEIFREFVLHDQVRRRGGQADADTWRAGLMFHPSGTGRNQLSRHHAEIKRKQEFEDAYAQFYDLGAALKEPIQITFLDEFGLQEAGIDGGGVTKEFLTSVISQAFDPSSSGMDKYFIENEAHLLYPNPTAIDDARLFLKETFTAESQIRPFIRQLLRKYEFLGRIIGKCLYEGILVDVSFAGFFLKKWALTGGLGSSTGESGYRASINDLRDFDEALYRGLLEVKNAPDASEFGLTFTVDDMIGSMENRQVVERELIPDGADKPVTNENRLIYINRLSWYRLQGQSAAQTNAFLKGLSSIIQPTWLSMFNQNELQTLIGGAHSGIDVQDLRRNTSYGGVYVIGDDGQEHPSVKLFWKIMDSMSEEDRCKVLKFVTSTPRGPLLGFANLNPRFSIWDSGSDENRFPTTSTCVNLLKLPMYRSEATMRRKLLEAVHSGAGFDLS</sequence>
<gene>
    <name evidence="8" type="ORF">AMS68_004834</name>
</gene>
<evidence type="ECO:0000256" key="1">
    <source>
        <dbReference type="ARBA" id="ARBA00000885"/>
    </source>
</evidence>
<dbReference type="GO" id="GO:0061630">
    <property type="term" value="F:ubiquitin protein ligase activity"/>
    <property type="evidence" value="ECO:0007669"/>
    <property type="project" value="UniProtKB-EC"/>
</dbReference>
<dbReference type="InterPro" id="IPR000569">
    <property type="entry name" value="HECT_dom"/>
</dbReference>
<evidence type="ECO:0000313" key="8">
    <source>
        <dbReference type="EMBL" id="QIW99316.1"/>
    </source>
</evidence>
<dbReference type="PANTHER" id="PTHR45700:SF2">
    <property type="entry name" value="UBIQUITIN-PROTEIN LIGASE E3C"/>
    <property type="match status" value="1"/>
</dbReference>
<dbReference type="PROSITE" id="PS50096">
    <property type="entry name" value="IQ"/>
    <property type="match status" value="1"/>
</dbReference>
<feature type="active site" description="Glycyl thioester intermediate" evidence="5">
    <location>
        <position position="1070"/>
    </location>
</feature>
<dbReference type="PROSITE" id="PS50237">
    <property type="entry name" value="HECT"/>
    <property type="match status" value="1"/>
</dbReference>
<evidence type="ECO:0000256" key="2">
    <source>
        <dbReference type="ARBA" id="ARBA00012485"/>
    </source>
</evidence>
<evidence type="ECO:0000256" key="4">
    <source>
        <dbReference type="ARBA" id="ARBA00022786"/>
    </source>
</evidence>
<proteinExistence type="predicted"/>
<dbReference type="EC" id="2.3.2.26" evidence="2"/>
<name>A0A6H0XX20_9PEZI</name>
<comment type="catalytic activity">
    <reaction evidence="1">
        <text>S-ubiquitinyl-[E2 ubiquitin-conjugating enzyme]-L-cysteine + [acceptor protein]-L-lysine = [E2 ubiquitin-conjugating enzyme]-L-cysteine + N(6)-ubiquitinyl-[acceptor protein]-L-lysine.</text>
        <dbReference type="EC" id="2.3.2.26"/>
    </reaction>
</comment>
<dbReference type="EMBL" id="CP051141">
    <property type="protein sequence ID" value="QIW99316.1"/>
    <property type="molecule type" value="Genomic_DNA"/>
</dbReference>
<feature type="domain" description="HECT" evidence="7">
    <location>
        <begin position="728"/>
        <end position="1102"/>
    </location>
</feature>
<feature type="compositionally biased region" description="Basic and acidic residues" evidence="6">
    <location>
        <begin position="39"/>
        <end position="55"/>
    </location>
</feature>
<dbReference type="Proteomes" id="UP000503462">
    <property type="component" value="Chromosome 3"/>
</dbReference>
<keyword evidence="3" id="KW-0808">Transferase</keyword>
<dbReference type="Pfam" id="PF00632">
    <property type="entry name" value="HECT"/>
    <property type="match status" value="1"/>
</dbReference>
<dbReference type="PANTHER" id="PTHR45700">
    <property type="entry name" value="UBIQUITIN-PROTEIN LIGASE E3C"/>
    <property type="match status" value="1"/>
</dbReference>
<dbReference type="GO" id="GO:0000209">
    <property type="term" value="P:protein polyubiquitination"/>
    <property type="evidence" value="ECO:0007669"/>
    <property type="project" value="InterPro"/>
</dbReference>
<feature type="compositionally biased region" description="Polar residues" evidence="6">
    <location>
        <begin position="1"/>
        <end position="21"/>
    </location>
</feature>
<organism evidence="8 9">
    <name type="scientific">Peltaster fructicola</name>
    <dbReference type="NCBI Taxonomy" id="286661"/>
    <lineage>
        <taxon>Eukaryota</taxon>
        <taxon>Fungi</taxon>
        <taxon>Dikarya</taxon>
        <taxon>Ascomycota</taxon>
        <taxon>Pezizomycotina</taxon>
        <taxon>Dothideomycetes</taxon>
        <taxon>Dothideomycetes incertae sedis</taxon>
        <taxon>Peltaster</taxon>
    </lineage>
</organism>
<dbReference type="OrthoDB" id="8068875at2759"/>
<dbReference type="InterPro" id="IPR044611">
    <property type="entry name" value="E3A/B/C-like"/>
</dbReference>
<evidence type="ECO:0000256" key="3">
    <source>
        <dbReference type="ARBA" id="ARBA00022679"/>
    </source>
</evidence>